<evidence type="ECO:0000259" key="1">
    <source>
        <dbReference type="Pfam" id="PF00535"/>
    </source>
</evidence>
<dbReference type="OrthoDB" id="9771846at2"/>
<dbReference type="RefSeq" id="WP_135838512.1">
    <property type="nucleotide sequence ID" value="NZ_SRRO01000001.1"/>
</dbReference>
<evidence type="ECO:0000313" key="3">
    <source>
        <dbReference type="Proteomes" id="UP000297496"/>
    </source>
</evidence>
<dbReference type="SUPFAM" id="SSF53448">
    <property type="entry name" value="Nucleotide-diphospho-sugar transferases"/>
    <property type="match status" value="1"/>
</dbReference>
<dbReference type="PANTHER" id="PTHR43179">
    <property type="entry name" value="RHAMNOSYLTRANSFERASE WBBL"/>
    <property type="match status" value="1"/>
</dbReference>
<protein>
    <submittedName>
        <fullName evidence="2">Glycosyltransferase family 2 protein</fullName>
    </submittedName>
</protein>
<dbReference type="Gene3D" id="3.90.550.10">
    <property type="entry name" value="Spore Coat Polysaccharide Biosynthesis Protein SpsA, Chain A"/>
    <property type="match status" value="1"/>
</dbReference>
<organism evidence="2 3">
    <name type="scientific">Nocardioides eburneiflavus</name>
    <dbReference type="NCBI Taxonomy" id="2518372"/>
    <lineage>
        <taxon>Bacteria</taxon>
        <taxon>Bacillati</taxon>
        <taxon>Actinomycetota</taxon>
        <taxon>Actinomycetes</taxon>
        <taxon>Propionibacteriales</taxon>
        <taxon>Nocardioidaceae</taxon>
        <taxon>Nocardioides</taxon>
    </lineage>
</organism>
<evidence type="ECO:0000313" key="2">
    <source>
        <dbReference type="EMBL" id="TGN63982.1"/>
    </source>
</evidence>
<dbReference type="Proteomes" id="UP000297496">
    <property type="component" value="Unassembled WGS sequence"/>
</dbReference>
<sequence length="308" mass="32403">MVSGRSDEVVVVVVTYQSAALVADLVASLPVGMGDVPWRLVVVDNASSDGTVARVRELAPDATVVEMGRNAGYAAGINAGARHAGPDQALLVLNPDVRLAPGCVPALLGALDEPDVGVAVPRLVDGDGVLVPSMRREPTVLRAVADTVLGASRAGGIATLGEVVTAPGEYERTQPTDWAEGSTQLVSAECWARCGPWDESYFLYSEETDFHLRVRDAGLTTCFVPTAMAVHLGGDSTTSPRLWSMLVANRVKLFSGRNGPVRSAGFWVALLLREASRAVLGRATSRRAVRTLLSPAALRAPRGPEWGA</sequence>
<dbReference type="CDD" id="cd04186">
    <property type="entry name" value="GT_2_like_c"/>
    <property type="match status" value="1"/>
</dbReference>
<dbReference type="GO" id="GO:0016740">
    <property type="term" value="F:transferase activity"/>
    <property type="evidence" value="ECO:0007669"/>
    <property type="project" value="UniProtKB-KW"/>
</dbReference>
<comment type="caution">
    <text evidence="2">The sequence shown here is derived from an EMBL/GenBank/DDBJ whole genome shotgun (WGS) entry which is preliminary data.</text>
</comment>
<keyword evidence="3" id="KW-1185">Reference proteome</keyword>
<proteinExistence type="predicted"/>
<dbReference type="PANTHER" id="PTHR43179:SF7">
    <property type="entry name" value="RHAMNOSYLTRANSFERASE WBBL"/>
    <property type="match status" value="1"/>
</dbReference>
<dbReference type="Pfam" id="PF00535">
    <property type="entry name" value="Glycos_transf_2"/>
    <property type="match status" value="1"/>
</dbReference>
<reference evidence="2 3" key="1">
    <citation type="submission" date="2019-04" db="EMBL/GenBank/DDBJ databases">
        <title>Three New Species of Nocardioides, Nocardioides euryhalodurans sp. nov., Nocardioides seonyuensis sp. nov. and Nocardioides eburneoflavus sp. nov. Isolated from Soil.</title>
        <authorList>
            <person name="Roh S.G."/>
            <person name="Lee C."/>
            <person name="Kim M.-K."/>
            <person name="Kim S.B."/>
        </authorList>
    </citation>
    <scope>NUCLEOTIDE SEQUENCE [LARGE SCALE GENOMIC DNA]</scope>
    <source>
        <strain evidence="2 3">MMS17-SY213</strain>
    </source>
</reference>
<keyword evidence="2" id="KW-0808">Transferase</keyword>
<name>A0A4Z1C4G0_9ACTN</name>
<accession>A0A4Z1C4G0</accession>
<dbReference type="EMBL" id="SRRO01000001">
    <property type="protein sequence ID" value="TGN63982.1"/>
    <property type="molecule type" value="Genomic_DNA"/>
</dbReference>
<gene>
    <name evidence="2" type="ORF">EXE59_08465</name>
</gene>
<feature type="domain" description="Glycosyltransferase 2-like" evidence="1">
    <location>
        <begin position="11"/>
        <end position="135"/>
    </location>
</feature>
<dbReference type="InterPro" id="IPR001173">
    <property type="entry name" value="Glyco_trans_2-like"/>
</dbReference>
<dbReference type="InterPro" id="IPR029044">
    <property type="entry name" value="Nucleotide-diphossugar_trans"/>
</dbReference>
<dbReference type="AlphaFoldDB" id="A0A4Z1C4G0"/>